<dbReference type="EMBL" id="CAJGYO010000010">
    <property type="protein sequence ID" value="CAD6258840.1"/>
    <property type="molecule type" value="Genomic_DNA"/>
</dbReference>
<evidence type="ECO:0000313" key="5">
    <source>
        <dbReference type="EMBL" id="CAD6258840.1"/>
    </source>
</evidence>
<evidence type="ECO:0000256" key="2">
    <source>
        <dbReference type="PIRSR" id="PIRSR613078-1"/>
    </source>
</evidence>
<name>A0A811QPQ3_9POAL</name>
<feature type="binding site" evidence="3">
    <location>
        <position position="75"/>
    </location>
    <ligand>
        <name>substrate</name>
    </ligand>
</feature>
<dbReference type="Gene3D" id="3.40.50.1240">
    <property type="entry name" value="Phosphoglycerate mutase-like"/>
    <property type="match status" value="1"/>
</dbReference>
<dbReference type="FunFam" id="3.40.50.1240:FF:000137">
    <property type="match status" value="1"/>
</dbReference>
<evidence type="ECO:0000313" key="6">
    <source>
        <dbReference type="Proteomes" id="UP000604825"/>
    </source>
</evidence>
<comment type="caution">
    <text evidence="5">The sequence shown here is derived from an EMBL/GenBank/DDBJ whole genome shotgun (WGS) entry which is preliminary data.</text>
</comment>
<feature type="site" description="Transition state stabilizer" evidence="4">
    <location>
        <position position="180"/>
    </location>
</feature>
<dbReference type="InterPro" id="IPR050275">
    <property type="entry name" value="PGM_Phosphatase"/>
</dbReference>
<dbReference type="OrthoDB" id="667448at2759"/>
<protein>
    <recommendedName>
        <fullName evidence="7">Phosphoglycerate mutase</fullName>
    </recommendedName>
</protein>
<dbReference type="SUPFAM" id="SSF53254">
    <property type="entry name" value="Phosphoglycerate mutase-like"/>
    <property type="match status" value="1"/>
</dbReference>
<dbReference type="Pfam" id="PF00300">
    <property type="entry name" value="His_Phos_1"/>
    <property type="match status" value="1"/>
</dbReference>
<keyword evidence="6" id="KW-1185">Reference proteome</keyword>
<dbReference type="PANTHER" id="PTHR48100:SF28">
    <property type="entry name" value="OS10G0344800 PROTEIN"/>
    <property type="match status" value="1"/>
</dbReference>
<dbReference type="Proteomes" id="UP000604825">
    <property type="component" value="Unassembled WGS sequence"/>
</dbReference>
<evidence type="ECO:0000256" key="4">
    <source>
        <dbReference type="PIRSR" id="PIRSR613078-3"/>
    </source>
</evidence>
<sequence length="235" mass="25636">MPLIKTRASGAGEEELSTEVVVVRHGETPWNKSKIIQGQLDPELNEAGRLQAIVVASRLSSEARPAAVYSSDLRRASETAEIIAGACGVSNVVLNEALRERHMGYLQGLTWDDAKALAKSSDSFRGFDIYKMTEGSDPDSRNQEMPGGGESMNQLNERCVSYLNKIAQQHIGERVVVVSHGAAILGLCRHANPLNNFTSKDIPNTSLNVFRISGVTGQWTLERWGDMSHLGGNQF</sequence>
<evidence type="ECO:0008006" key="7">
    <source>
        <dbReference type="Google" id="ProtNLM"/>
    </source>
</evidence>
<dbReference type="SMART" id="SM00855">
    <property type="entry name" value="PGAM"/>
    <property type="match status" value="1"/>
</dbReference>
<dbReference type="PANTHER" id="PTHR48100">
    <property type="entry name" value="BROAD-SPECIFICITY PHOSPHATASE YOR283W-RELATED"/>
    <property type="match status" value="1"/>
</dbReference>
<dbReference type="GO" id="GO:0016791">
    <property type="term" value="F:phosphatase activity"/>
    <property type="evidence" value="ECO:0007669"/>
    <property type="project" value="TreeGrafter"/>
</dbReference>
<comment type="similarity">
    <text evidence="1">Belongs to the phosphoglycerate mutase family.</text>
</comment>
<dbReference type="PROSITE" id="PS00175">
    <property type="entry name" value="PG_MUTASE"/>
    <property type="match status" value="1"/>
</dbReference>
<reference evidence="5" key="1">
    <citation type="submission" date="2020-10" db="EMBL/GenBank/DDBJ databases">
        <authorList>
            <person name="Han B."/>
            <person name="Lu T."/>
            <person name="Zhao Q."/>
            <person name="Huang X."/>
            <person name="Zhao Y."/>
        </authorList>
    </citation>
    <scope>NUCLEOTIDE SEQUENCE</scope>
</reference>
<evidence type="ECO:0000256" key="3">
    <source>
        <dbReference type="PIRSR" id="PIRSR613078-2"/>
    </source>
</evidence>
<feature type="active site" description="Tele-phosphohistidine intermediate" evidence="2">
    <location>
        <position position="25"/>
    </location>
</feature>
<dbReference type="InterPro" id="IPR029033">
    <property type="entry name" value="His_PPase_superfam"/>
</dbReference>
<feature type="active site" description="Proton donor/acceptor" evidence="2">
    <location>
        <position position="100"/>
    </location>
</feature>
<dbReference type="AlphaFoldDB" id="A0A811QPQ3"/>
<feature type="binding site" evidence="3">
    <location>
        <begin position="24"/>
        <end position="31"/>
    </location>
    <ligand>
        <name>substrate</name>
    </ligand>
</feature>
<organism evidence="5 6">
    <name type="scientific">Miscanthus lutarioriparius</name>
    <dbReference type="NCBI Taxonomy" id="422564"/>
    <lineage>
        <taxon>Eukaryota</taxon>
        <taxon>Viridiplantae</taxon>
        <taxon>Streptophyta</taxon>
        <taxon>Embryophyta</taxon>
        <taxon>Tracheophyta</taxon>
        <taxon>Spermatophyta</taxon>
        <taxon>Magnoliopsida</taxon>
        <taxon>Liliopsida</taxon>
        <taxon>Poales</taxon>
        <taxon>Poaceae</taxon>
        <taxon>PACMAD clade</taxon>
        <taxon>Panicoideae</taxon>
        <taxon>Andropogonodae</taxon>
        <taxon>Andropogoneae</taxon>
        <taxon>Saccharinae</taxon>
        <taxon>Miscanthus</taxon>
    </lineage>
</organism>
<dbReference type="CDD" id="cd07067">
    <property type="entry name" value="HP_PGM_like"/>
    <property type="match status" value="1"/>
</dbReference>
<gene>
    <name evidence="5" type="ORF">NCGR_LOCUS42306</name>
</gene>
<dbReference type="InterPro" id="IPR013078">
    <property type="entry name" value="His_Pase_superF_clade-1"/>
</dbReference>
<dbReference type="GO" id="GO:0005829">
    <property type="term" value="C:cytosol"/>
    <property type="evidence" value="ECO:0007669"/>
    <property type="project" value="TreeGrafter"/>
</dbReference>
<accession>A0A811QPQ3</accession>
<evidence type="ECO:0000256" key="1">
    <source>
        <dbReference type="ARBA" id="ARBA00038362"/>
    </source>
</evidence>
<proteinExistence type="inferred from homology"/>
<dbReference type="InterPro" id="IPR001345">
    <property type="entry name" value="PG/BPGM_mutase_AS"/>
</dbReference>